<proteinExistence type="inferred from homology"/>
<gene>
    <name evidence="3" type="ORF">J2Z32_003117</name>
</gene>
<comment type="caution">
    <text evidence="3">The sequence shown here is derived from an EMBL/GenBank/DDBJ whole genome shotgun (WGS) entry which is preliminary data.</text>
</comment>
<protein>
    <recommendedName>
        <fullName evidence="2">GTP cyclohydrolase 1 type 2 homolog</fullName>
    </recommendedName>
</protein>
<dbReference type="InterPro" id="IPR002678">
    <property type="entry name" value="DUF34/NIF3"/>
</dbReference>
<evidence type="ECO:0000256" key="2">
    <source>
        <dbReference type="ARBA" id="ARBA00022112"/>
    </source>
</evidence>
<dbReference type="Pfam" id="PF01784">
    <property type="entry name" value="DUF34_NIF3"/>
    <property type="match status" value="1"/>
</dbReference>
<evidence type="ECO:0000313" key="3">
    <source>
        <dbReference type="EMBL" id="MBP1906467.1"/>
    </source>
</evidence>
<dbReference type="EMBL" id="JAGGKG010000015">
    <property type="protein sequence ID" value="MBP1906467.1"/>
    <property type="molecule type" value="Genomic_DNA"/>
</dbReference>
<dbReference type="Gene3D" id="3.40.1390.30">
    <property type="entry name" value="NIF3 (NGG1p interacting factor 3)-like"/>
    <property type="match status" value="1"/>
</dbReference>
<dbReference type="SUPFAM" id="SSF102705">
    <property type="entry name" value="NIF3 (NGG1p interacting factor 3)-like"/>
    <property type="match status" value="1"/>
</dbReference>
<comment type="similarity">
    <text evidence="1">Belongs to the GTP cyclohydrolase I type 2/NIF3 family.</text>
</comment>
<dbReference type="InterPro" id="IPR036069">
    <property type="entry name" value="DUF34/NIF3_sf"/>
</dbReference>
<dbReference type="RefSeq" id="WP_210090060.1">
    <property type="nucleotide sequence ID" value="NZ_JAGGKG010000015.1"/>
</dbReference>
<dbReference type="Proteomes" id="UP001519272">
    <property type="component" value="Unassembled WGS sequence"/>
</dbReference>
<keyword evidence="4" id="KW-1185">Reference proteome</keyword>
<organism evidence="3 4">
    <name type="scientific">Paenibacillus turicensis</name>
    <dbReference type="NCBI Taxonomy" id="160487"/>
    <lineage>
        <taxon>Bacteria</taxon>
        <taxon>Bacillati</taxon>
        <taxon>Bacillota</taxon>
        <taxon>Bacilli</taxon>
        <taxon>Bacillales</taxon>
        <taxon>Paenibacillaceae</taxon>
        <taxon>Paenibacillus</taxon>
    </lineage>
</organism>
<name>A0ABS4FV60_9BACL</name>
<evidence type="ECO:0000256" key="1">
    <source>
        <dbReference type="ARBA" id="ARBA00006964"/>
    </source>
</evidence>
<evidence type="ECO:0000313" key="4">
    <source>
        <dbReference type="Proteomes" id="UP001519272"/>
    </source>
</evidence>
<reference evidence="3 4" key="1">
    <citation type="submission" date="2021-03" db="EMBL/GenBank/DDBJ databases">
        <title>Genomic Encyclopedia of Type Strains, Phase IV (KMG-IV): sequencing the most valuable type-strain genomes for metagenomic binning, comparative biology and taxonomic classification.</title>
        <authorList>
            <person name="Goeker M."/>
        </authorList>
    </citation>
    <scope>NUCLEOTIDE SEQUENCE [LARGE SCALE GENOMIC DNA]</scope>
    <source>
        <strain evidence="3 4">DSM 14349</strain>
    </source>
</reference>
<sequence length="282" mass="32179">MDISQVISKIKDYHKGEVSGQKITDENTRDKILYGNENQACTGIVTTVFASIDVIQKAHELGANLIIVHEALFWNHGDHQEWLMKSQNETYLAKKKLLDDYQIVVWRNHDYVHSGIPLDDGSYADGIFYGFAKEMGWVQYPQDSNESLMTFQIPEVSAEDLAYELISKMHLEGARIIGDTKTKVRKVQIPFHILGDAKELITEMDKTDIDALLAMELVDFSISEYVRDSSMLNRNKVIITVGHFNMEEPGMKYMSSYIPQAIECDLPCHFIQSGDTYHYVKG</sequence>
<accession>A0ABS4FV60</accession>